<dbReference type="PATRIC" id="fig|1514904.3.peg.1386"/>
<reference evidence="1 2" key="1">
    <citation type="submission" date="2015-01" db="EMBL/GenBank/DDBJ databases">
        <title>Ahrensia donghaiensis sp. nov., a novel dimethylsulphoniopropionate-cleavage bacterium isolated from seawater and emended descriptions of the genus Ahrensia and Ahrensia kielensis.</title>
        <authorList>
            <person name="Liu J."/>
        </authorList>
    </citation>
    <scope>NUCLEOTIDE SEQUENCE [LARGE SCALE GENOMIC DNA]</scope>
    <source>
        <strain evidence="1 2">LZD062</strain>
    </source>
</reference>
<evidence type="ECO:0000313" key="1">
    <source>
        <dbReference type="EMBL" id="KPB00663.1"/>
    </source>
</evidence>
<dbReference type="EMBL" id="JXMU01000018">
    <property type="protein sequence ID" value="KPB00663.1"/>
    <property type="molecule type" value="Genomic_DNA"/>
</dbReference>
<name>A0A0M9GLN2_9HYPH</name>
<comment type="caution">
    <text evidence="1">The sequence shown here is derived from an EMBL/GenBank/DDBJ whole genome shotgun (WGS) entry which is preliminary data.</text>
</comment>
<dbReference type="Proteomes" id="UP000038011">
    <property type="component" value="Unassembled WGS sequence"/>
</dbReference>
<keyword evidence="2" id="KW-1185">Reference proteome</keyword>
<accession>A0A0M9GLN2</accession>
<dbReference type="RefSeq" id="WP_053999740.1">
    <property type="nucleotide sequence ID" value="NZ_JXMU01000018.1"/>
</dbReference>
<sequence>MIGTEKQTIKDLEILVGTVRHEVGIYLEMAGYQLEDDKALALPFEHDQEDEDRWLAIMGAEERMSNALRSAGREVETEFDDLFRRSIPICSKSVADKIVFAKTVTKPEAAPSCCQRQVVSFMPDTCISIFALTCSVWMGRAMDQRVGASPLI</sequence>
<organism evidence="1 2">
    <name type="scientific">Ahrensia marina</name>
    <dbReference type="NCBI Taxonomy" id="1514904"/>
    <lineage>
        <taxon>Bacteria</taxon>
        <taxon>Pseudomonadati</taxon>
        <taxon>Pseudomonadota</taxon>
        <taxon>Alphaproteobacteria</taxon>
        <taxon>Hyphomicrobiales</taxon>
        <taxon>Ahrensiaceae</taxon>
        <taxon>Ahrensia</taxon>
    </lineage>
</organism>
<protein>
    <submittedName>
        <fullName evidence="1">Uncharacterized protein</fullName>
    </submittedName>
</protein>
<evidence type="ECO:0000313" key="2">
    <source>
        <dbReference type="Proteomes" id="UP000038011"/>
    </source>
</evidence>
<proteinExistence type="predicted"/>
<gene>
    <name evidence="1" type="ORF">SU32_12670</name>
</gene>
<dbReference type="AlphaFoldDB" id="A0A0M9GLN2"/>